<organism evidence="2 3">
    <name type="scientific">Flavobacterium endophyticum</name>
    <dbReference type="NCBI Taxonomy" id="1540163"/>
    <lineage>
        <taxon>Bacteria</taxon>
        <taxon>Pseudomonadati</taxon>
        <taxon>Bacteroidota</taxon>
        <taxon>Flavobacteriia</taxon>
        <taxon>Flavobacteriales</taxon>
        <taxon>Flavobacteriaceae</taxon>
        <taxon>Flavobacterium</taxon>
    </lineage>
</organism>
<evidence type="ECO:0000313" key="3">
    <source>
        <dbReference type="Proteomes" id="UP000277579"/>
    </source>
</evidence>
<dbReference type="Proteomes" id="UP000277579">
    <property type="component" value="Unassembled WGS sequence"/>
</dbReference>
<keyword evidence="1" id="KW-0812">Transmembrane</keyword>
<evidence type="ECO:0000313" key="2">
    <source>
        <dbReference type="EMBL" id="RKS26287.1"/>
    </source>
</evidence>
<keyword evidence="1" id="KW-0472">Membrane</keyword>
<dbReference type="AlphaFoldDB" id="A0A495MJY1"/>
<keyword evidence="3" id="KW-1185">Reference proteome</keyword>
<comment type="caution">
    <text evidence="2">The sequence shown here is derived from an EMBL/GenBank/DDBJ whole genome shotgun (WGS) entry which is preliminary data.</text>
</comment>
<feature type="transmembrane region" description="Helical" evidence="1">
    <location>
        <begin position="333"/>
        <end position="352"/>
    </location>
</feature>
<accession>A0A495MJY1</accession>
<name>A0A495MJY1_9FLAO</name>
<dbReference type="RefSeq" id="WP_121375618.1">
    <property type="nucleotide sequence ID" value="NZ_RBLC01000001.1"/>
</dbReference>
<dbReference type="EMBL" id="RBLC01000001">
    <property type="protein sequence ID" value="RKS26287.1"/>
    <property type="molecule type" value="Genomic_DNA"/>
</dbReference>
<keyword evidence="1" id="KW-1133">Transmembrane helix</keyword>
<feature type="transmembrane region" description="Helical" evidence="1">
    <location>
        <begin position="149"/>
        <end position="170"/>
    </location>
</feature>
<sequence length="536" mass="61257">MKNNTLYILLFLLVGTFAFGQQKRVTTSVDSTKVKIGAQINLTLKTSVDTLSNVVFPEGTNFGQLEVLESYPTDTVKEKDRYLLTKRYGLTQFDSGKYLIPSLKVLINNKPFATDSLFVAVAGVKVDTLKQKMYDIKGIAEVKESMGNWWKYLLGILLLAGIGYLIYYFVKNRKKKEKPEAIVYATPIEKAVGLLKNLEQKELWQKGEVKNYYSELTDIARTYIEEEIQVPAMESTTSEVIIGLRNAAVRKKMKISQETVENLERVLRQADLVKFAKSKPLDFEIAEDRKKIEKTIFTLHKAIPEVEEEDDEMLMLDAQKKELLLKKKRKRKIAIAVFTISFLVVGTLTYFITTKGLESILGHPTKELYEGEWITSDYGNPAVTMETPKVLKRTKLPNGRKDMGVKESQAFSYGSFFDEISVNVSTTSFKDTLSRPLEKVVEREIKSFEKQYKAKDVFVKQDQFDTKEGITGIKAYGSMVIFKEDSDKEIKIGYEILVFAQERGLQEIIITYRDNDEFGSKISDRIINSVELKRVN</sequence>
<gene>
    <name evidence="2" type="ORF">CLV94_1344</name>
</gene>
<proteinExistence type="predicted"/>
<protein>
    <submittedName>
        <fullName evidence="2">Uncharacterized protein</fullName>
    </submittedName>
</protein>
<reference evidence="2 3" key="1">
    <citation type="submission" date="2018-10" db="EMBL/GenBank/DDBJ databases">
        <title>Genomic Encyclopedia of Archaeal and Bacterial Type Strains, Phase II (KMG-II): from individual species to whole genera.</title>
        <authorList>
            <person name="Goeker M."/>
        </authorList>
    </citation>
    <scope>NUCLEOTIDE SEQUENCE [LARGE SCALE GENOMIC DNA]</scope>
    <source>
        <strain evidence="2 3">DSM 29537</strain>
    </source>
</reference>
<evidence type="ECO:0000256" key="1">
    <source>
        <dbReference type="SAM" id="Phobius"/>
    </source>
</evidence>
<dbReference type="OrthoDB" id="9807384at2"/>